<dbReference type="SUPFAM" id="SSF47954">
    <property type="entry name" value="Cyclin-like"/>
    <property type="match status" value="1"/>
</dbReference>
<dbReference type="Pfam" id="PF00134">
    <property type="entry name" value="Cyclin_N"/>
    <property type="match status" value="1"/>
</dbReference>
<dbReference type="OrthoDB" id="1934866at2759"/>
<dbReference type="RefSeq" id="XP_035545965.1">
    <property type="nucleotide sequence ID" value="XM_035690072.1"/>
</dbReference>
<organism evidence="5 6">
    <name type="scientific">Juglans regia</name>
    <name type="common">English walnut</name>
    <dbReference type="NCBI Taxonomy" id="51240"/>
    <lineage>
        <taxon>Eukaryota</taxon>
        <taxon>Viridiplantae</taxon>
        <taxon>Streptophyta</taxon>
        <taxon>Embryophyta</taxon>
        <taxon>Tracheophyta</taxon>
        <taxon>Spermatophyta</taxon>
        <taxon>Magnoliopsida</taxon>
        <taxon>eudicotyledons</taxon>
        <taxon>Gunneridae</taxon>
        <taxon>Pentapetalae</taxon>
        <taxon>rosids</taxon>
        <taxon>fabids</taxon>
        <taxon>Fagales</taxon>
        <taxon>Juglandaceae</taxon>
        <taxon>Juglans</taxon>
    </lineage>
</organism>
<reference evidence="6" key="1">
    <citation type="submission" date="2025-08" db="UniProtKB">
        <authorList>
            <consortium name="RefSeq"/>
        </authorList>
    </citation>
    <scope>IDENTIFICATION</scope>
    <source>
        <tissue evidence="6">Leaves</tissue>
    </source>
</reference>
<evidence type="ECO:0000256" key="2">
    <source>
        <dbReference type="ARBA" id="ARBA00032263"/>
    </source>
</evidence>
<feature type="region of interest" description="Disordered" evidence="3">
    <location>
        <begin position="1"/>
        <end position="30"/>
    </location>
</feature>
<protein>
    <recommendedName>
        <fullName evidence="2">B-like cyclin</fullName>
    </recommendedName>
</protein>
<evidence type="ECO:0000259" key="4">
    <source>
        <dbReference type="Pfam" id="PF00134"/>
    </source>
</evidence>
<evidence type="ECO:0000313" key="5">
    <source>
        <dbReference type="Proteomes" id="UP000235220"/>
    </source>
</evidence>
<gene>
    <name evidence="6" type="primary">LOC118348447</name>
</gene>
<name>A0A6P9ECM4_JUGRE</name>
<comment type="subunit">
    <text evidence="1">Interacts with the CDC2 protein kinase to form a serine/threonine kinase holoenzyme complex also known as maturation promoting factor (MPF). The cyclin subunit imparts substrate specificity to the complex.</text>
</comment>
<dbReference type="PANTHER" id="PTHR43090:SF2">
    <property type="entry name" value="1-(5-PHOSPHORIBOSYL)-5-[(5-PHOSPHORIBOSYLAMINO)METHYLIDENEAMINO] IMIDAZOLE-4-CARBOXAMIDE ISOMERASE"/>
    <property type="match status" value="1"/>
</dbReference>
<dbReference type="GO" id="GO:0000105">
    <property type="term" value="P:L-histidine biosynthetic process"/>
    <property type="evidence" value="ECO:0007669"/>
    <property type="project" value="InterPro"/>
</dbReference>
<dbReference type="GO" id="GO:0003949">
    <property type="term" value="F:1-(5-phosphoribosyl)-5-[(5-phosphoribosylamino)methylideneamino]imidazole-4-carboxamide isomerase activity"/>
    <property type="evidence" value="ECO:0007669"/>
    <property type="project" value="InterPro"/>
</dbReference>
<dbReference type="AlphaFoldDB" id="A0A6P9ECM4"/>
<proteinExistence type="predicted"/>
<dbReference type="GeneID" id="118348447"/>
<keyword evidence="5" id="KW-1185">Reference proteome</keyword>
<evidence type="ECO:0000313" key="6">
    <source>
        <dbReference type="RefSeq" id="XP_035545965.1"/>
    </source>
</evidence>
<evidence type="ECO:0000256" key="3">
    <source>
        <dbReference type="SAM" id="MobiDB-lite"/>
    </source>
</evidence>
<dbReference type="PANTHER" id="PTHR43090">
    <property type="entry name" value="1-(5-PHOSPHORIBOSYL)-5-[(5-PHOSPHORIBOSYLAMINO)METHYLIDENEAMINO] IMIDAZOLE-4-CARBOXAMIDE ISOMERASE"/>
    <property type="match status" value="1"/>
</dbReference>
<dbReference type="InterPro" id="IPR006671">
    <property type="entry name" value="Cyclin_N"/>
</dbReference>
<dbReference type="InterPro" id="IPR044524">
    <property type="entry name" value="Isoase_HisA-like"/>
</dbReference>
<dbReference type="Proteomes" id="UP000235220">
    <property type="component" value="Chromosome 5"/>
</dbReference>
<dbReference type="KEGG" id="jre:118348447"/>
<dbReference type="Gene3D" id="1.10.472.10">
    <property type="entry name" value="Cyclin-like"/>
    <property type="match status" value="1"/>
</dbReference>
<accession>A0A6P9ECM4</accession>
<dbReference type="InterPro" id="IPR036915">
    <property type="entry name" value="Cyclin-like_sf"/>
</dbReference>
<dbReference type="InParanoid" id="A0A6P9ECM4"/>
<evidence type="ECO:0000256" key="1">
    <source>
        <dbReference type="ARBA" id="ARBA00011177"/>
    </source>
</evidence>
<sequence>MASEKVEREAEKGSELMSASPSSGQEDHKVLQHQIQESFLVWEDQAVEEGEEDAVEGEEIVTVPTKFDILPLKVVFEPFDRGRDYLVDLFMGVGEEIENVAMQATNLEDIALDKQHACLVGNSRRDEYGIYKFYKLIEDDSRVHNYMDPQPEINVKMWAILIDWLIEVHRRIELMPEILYLTRNLIDGCLSMKVVSRQRLALDLSCRGKEGKYAIVTDRWQKFNGVYLVGKILEFLASYADEFLLHDVGF</sequence>
<feature type="compositionally biased region" description="Basic and acidic residues" evidence="3">
    <location>
        <begin position="1"/>
        <end position="14"/>
    </location>
</feature>
<feature type="domain" description="Cyclin N-terminal" evidence="4">
    <location>
        <begin position="130"/>
        <end position="202"/>
    </location>
</feature>